<feature type="binding site" evidence="6">
    <location>
        <position position="425"/>
    </location>
    <ligand>
        <name>FAD</name>
        <dbReference type="ChEBI" id="CHEBI:57692"/>
    </ligand>
</feature>
<dbReference type="InterPro" id="IPR017938">
    <property type="entry name" value="Riboflavin_synthase-like_b-brl"/>
</dbReference>
<dbReference type="SUPFAM" id="SSF63380">
    <property type="entry name" value="Riboflavin synthase domain-like"/>
    <property type="match status" value="1"/>
</dbReference>
<dbReference type="VEuPathDB" id="TriTrypDB:LtaPh_1309600"/>
<protein>
    <submittedName>
        <fullName evidence="9">NADH-cytochrome B5 reductase, putative</fullName>
    </submittedName>
</protein>
<evidence type="ECO:0000313" key="9">
    <source>
        <dbReference type="EMBL" id="GET86956.1"/>
    </source>
</evidence>
<feature type="binding site" evidence="6">
    <location>
        <position position="335"/>
    </location>
    <ligand>
        <name>FAD</name>
        <dbReference type="ChEBI" id="CHEBI:57692"/>
    </ligand>
</feature>
<evidence type="ECO:0000256" key="5">
    <source>
        <dbReference type="ARBA" id="ARBA00023027"/>
    </source>
</evidence>
<keyword evidence="10" id="KW-1185">Reference proteome</keyword>
<evidence type="ECO:0000256" key="2">
    <source>
        <dbReference type="ARBA" id="ARBA00022630"/>
    </source>
</evidence>
<comment type="cofactor">
    <cofactor evidence="1 6">
        <name>FAD</name>
        <dbReference type="ChEBI" id="CHEBI:57692"/>
    </cofactor>
</comment>
<feature type="binding site" evidence="6">
    <location>
        <position position="352"/>
    </location>
    <ligand>
        <name>FAD</name>
        <dbReference type="ChEBI" id="CHEBI:57692"/>
    </ligand>
</feature>
<sequence length="554" mass="62383">MYTEENKKLAVPSHVWAAIDDTYERERPLRFWQNKSTSVCACVCVWRCAVYPFHGRQQCMSYTHVACLSPPSRLSWPSRWPLTPSPPPPPTPRTLHCNLPYKKKKIIYIHIYVCVSSPNMNLIRLHFQRTHTFFFCLPPTPSPQQYRSSPAPPPPFLGALISIVTATNVSSLCICFPFFGELFFFFVGGGVFSSPLARCFVVSLALSLSPSLCLSGERLRYHRLTPSLPLLLLLLFAAPIAPLAGKMVLVLAIIALGMAAFFAVMFTRTVKVAMDPTMFKHFKLIKRTEVSHDTFIFRFALENETQTLGLPIGQHIVLRADCTTAGKTETVTHSYTPISSDDEKGYVDFMIKVYFAGVHPNFPHGGRLSQHLYHMKLGDKIEMRGPQGKFIYLGNGVSRINKPGKGMVTEKVDAYAAIAGGTGITPILQIMHAIKKNKEDPTKVFLVYGNQTERDILLRKELDEVAASDSRFHVWYTIDREVSPEWKYDVGYVREEMFRKHLPVPDMLGNDSVPQNAGIKKVMALMCGPPPMVQMAIKPNLERIGYTADNIFNF</sequence>
<feature type="binding site" evidence="6">
    <location>
        <position position="369"/>
    </location>
    <ligand>
        <name>FAD</name>
        <dbReference type="ChEBI" id="CHEBI:57692"/>
    </ligand>
</feature>
<dbReference type="InterPro" id="IPR001433">
    <property type="entry name" value="OxRdtase_FAD/NAD-bd"/>
</dbReference>
<evidence type="ECO:0000256" key="3">
    <source>
        <dbReference type="ARBA" id="ARBA00022827"/>
    </source>
</evidence>
<evidence type="ECO:0000256" key="6">
    <source>
        <dbReference type="PIRSR" id="PIRSR601834-1"/>
    </source>
</evidence>
<keyword evidence="7" id="KW-0472">Membrane</keyword>
<dbReference type="Pfam" id="PF00175">
    <property type="entry name" value="NAD_binding_1"/>
    <property type="match status" value="1"/>
</dbReference>
<dbReference type="PRINTS" id="PR00406">
    <property type="entry name" value="CYTB5RDTASE"/>
</dbReference>
<evidence type="ECO:0000256" key="7">
    <source>
        <dbReference type="SAM" id="Phobius"/>
    </source>
</evidence>
<dbReference type="FunFam" id="3.40.50.80:FF:000070">
    <property type="entry name" value="NADH-cytochrome b5 reductase"/>
    <property type="match status" value="1"/>
</dbReference>
<evidence type="ECO:0000259" key="8">
    <source>
        <dbReference type="PROSITE" id="PS51384"/>
    </source>
</evidence>
<dbReference type="OrthoDB" id="432685at2759"/>
<dbReference type="InterPro" id="IPR017927">
    <property type="entry name" value="FAD-bd_FR_type"/>
</dbReference>
<dbReference type="AlphaFoldDB" id="A0A640KB96"/>
<dbReference type="PANTHER" id="PTHR19370:SF185">
    <property type="entry name" value="NADH-CYTOCHROME B5 REDUCTASE"/>
    <property type="match status" value="1"/>
</dbReference>
<organism evidence="9 10">
    <name type="scientific">Leishmania tarentolae</name>
    <name type="common">Sauroleishmania tarentolae</name>
    <dbReference type="NCBI Taxonomy" id="5689"/>
    <lineage>
        <taxon>Eukaryota</taxon>
        <taxon>Discoba</taxon>
        <taxon>Euglenozoa</taxon>
        <taxon>Kinetoplastea</taxon>
        <taxon>Metakinetoplastina</taxon>
        <taxon>Trypanosomatida</taxon>
        <taxon>Trypanosomatidae</taxon>
        <taxon>Leishmaniinae</taxon>
        <taxon>Leishmania</taxon>
        <taxon>lizard Leishmania</taxon>
    </lineage>
</organism>
<keyword evidence="5" id="KW-0520">NAD</keyword>
<gene>
    <name evidence="9" type="ORF">LtaPh_1309600</name>
</gene>
<keyword evidence="7" id="KW-0812">Transmembrane</keyword>
<proteinExistence type="predicted"/>
<dbReference type="Pfam" id="PF00970">
    <property type="entry name" value="FAD_binding_6"/>
    <property type="match status" value="1"/>
</dbReference>
<dbReference type="PROSITE" id="PS51384">
    <property type="entry name" value="FAD_FR"/>
    <property type="match status" value="1"/>
</dbReference>
<keyword evidence="3 6" id="KW-0274">FAD</keyword>
<feature type="transmembrane region" description="Helical" evidence="7">
    <location>
        <begin position="156"/>
        <end position="179"/>
    </location>
</feature>
<name>A0A640KB96_LEITA</name>
<dbReference type="FunFam" id="2.40.30.10:FF:000182">
    <property type="entry name" value="NADH-cytochrome b5 reductase"/>
    <property type="match status" value="1"/>
</dbReference>
<evidence type="ECO:0000256" key="4">
    <source>
        <dbReference type="ARBA" id="ARBA00023002"/>
    </source>
</evidence>
<dbReference type="InterPro" id="IPR008333">
    <property type="entry name" value="Cbr1-like_FAD-bd_dom"/>
</dbReference>
<feature type="transmembrane region" description="Helical" evidence="7">
    <location>
        <begin position="221"/>
        <end position="241"/>
    </location>
</feature>
<dbReference type="Gene3D" id="2.40.30.10">
    <property type="entry name" value="Translation factors"/>
    <property type="match status" value="1"/>
</dbReference>
<keyword evidence="7" id="KW-1133">Transmembrane helix</keyword>
<feature type="binding site" evidence="6">
    <location>
        <position position="355"/>
    </location>
    <ligand>
        <name>FAD</name>
        <dbReference type="ChEBI" id="CHEBI:57692"/>
    </ligand>
</feature>
<keyword evidence="4" id="KW-0560">Oxidoreductase</keyword>
<comment type="caution">
    <text evidence="9">The sequence shown here is derived from an EMBL/GenBank/DDBJ whole genome shotgun (WGS) entry which is preliminary data.</text>
</comment>
<dbReference type="GO" id="GO:0071949">
    <property type="term" value="F:FAD binding"/>
    <property type="evidence" value="ECO:0007669"/>
    <property type="project" value="TreeGrafter"/>
</dbReference>
<feature type="transmembrane region" description="Helical" evidence="7">
    <location>
        <begin position="185"/>
        <end position="209"/>
    </location>
</feature>
<evidence type="ECO:0000256" key="1">
    <source>
        <dbReference type="ARBA" id="ARBA00001974"/>
    </source>
</evidence>
<dbReference type="EMBL" id="BLBS01000017">
    <property type="protein sequence ID" value="GET86956.1"/>
    <property type="molecule type" value="Genomic_DNA"/>
</dbReference>
<dbReference type="InterPro" id="IPR001834">
    <property type="entry name" value="CBR-like"/>
</dbReference>
<dbReference type="PANTHER" id="PTHR19370">
    <property type="entry name" value="NADH-CYTOCHROME B5 REDUCTASE"/>
    <property type="match status" value="1"/>
</dbReference>
<feature type="domain" description="FAD-binding FR-type" evidence="8">
    <location>
        <begin position="277"/>
        <end position="393"/>
    </location>
</feature>
<dbReference type="InterPro" id="IPR001709">
    <property type="entry name" value="Flavoprot_Pyr_Nucl_cyt_Rdtase"/>
</dbReference>
<evidence type="ECO:0000313" key="10">
    <source>
        <dbReference type="Proteomes" id="UP000419144"/>
    </source>
</evidence>
<reference evidence="9" key="1">
    <citation type="submission" date="2019-11" db="EMBL/GenBank/DDBJ databases">
        <title>Leishmania tarentolae CDS.</title>
        <authorList>
            <person name="Goto Y."/>
            <person name="Yamagishi J."/>
        </authorList>
    </citation>
    <scope>NUCLEOTIDE SEQUENCE [LARGE SCALE GENOMIC DNA]</scope>
    <source>
        <strain evidence="9">Parrot Tar II</strain>
    </source>
</reference>
<keyword evidence="2 6" id="KW-0285">Flavoprotein</keyword>
<dbReference type="PRINTS" id="PR00371">
    <property type="entry name" value="FPNCR"/>
</dbReference>
<accession>A0A640KB96</accession>
<dbReference type="InterPro" id="IPR039261">
    <property type="entry name" value="FNR_nucleotide-bd"/>
</dbReference>
<dbReference type="Proteomes" id="UP000419144">
    <property type="component" value="Unassembled WGS sequence"/>
</dbReference>
<dbReference type="CDD" id="cd06183">
    <property type="entry name" value="cyt_b5_reduct_like"/>
    <property type="match status" value="1"/>
</dbReference>
<feature type="transmembrane region" description="Helical" evidence="7">
    <location>
        <begin position="247"/>
        <end position="266"/>
    </location>
</feature>
<dbReference type="SUPFAM" id="SSF52343">
    <property type="entry name" value="Ferredoxin reductase-like, C-terminal NADP-linked domain"/>
    <property type="match status" value="1"/>
</dbReference>
<dbReference type="Gene3D" id="3.40.50.80">
    <property type="entry name" value="Nucleotide-binding domain of ferredoxin-NADP reductase (FNR) module"/>
    <property type="match status" value="1"/>
</dbReference>
<dbReference type="GO" id="GO:0016491">
    <property type="term" value="F:oxidoreductase activity"/>
    <property type="evidence" value="ECO:0007669"/>
    <property type="project" value="UniProtKB-KW"/>
</dbReference>